<dbReference type="InterPro" id="IPR029010">
    <property type="entry name" value="ThuA-like"/>
</dbReference>
<feature type="domain" description="ThuA-like" evidence="1">
    <location>
        <begin position="2"/>
        <end position="170"/>
    </location>
</feature>
<accession>A0ABT5FHV5</accession>
<organism evidence="2 3">
    <name type="scientific">Psychrosphaera algicola</name>
    <dbReference type="NCBI Taxonomy" id="3023714"/>
    <lineage>
        <taxon>Bacteria</taxon>
        <taxon>Pseudomonadati</taxon>
        <taxon>Pseudomonadota</taxon>
        <taxon>Gammaproteobacteria</taxon>
        <taxon>Alteromonadales</taxon>
        <taxon>Pseudoalteromonadaceae</taxon>
        <taxon>Psychrosphaera</taxon>
    </lineage>
</organism>
<dbReference type="Pfam" id="PF06283">
    <property type="entry name" value="ThuA"/>
    <property type="match status" value="1"/>
</dbReference>
<dbReference type="RefSeq" id="WP_272181880.1">
    <property type="nucleotide sequence ID" value="NZ_JAQOMS010000002.1"/>
</dbReference>
<dbReference type="PANTHER" id="PTHR40469">
    <property type="entry name" value="SECRETED GLYCOSYL HYDROLASE"/>
    <property type="match status" value="1"/>
</dbReference>
<evidence type="ECO:0000259" key="1">
    <source>
        <dbReference type="Pfam" id="PF06283"/>
    </source>
</evidence>
<reference evidence="2 3" key="1">
    <citation type="submission" date="2023-01" db="EMBL/GenBank/DDBJ databases">
        <title>Psychrosphaera sp. nov., isolated from marine algae.</title>
        <authorList>
            <person name="Bayburt H."/>
            <person name="Choi B.J."/>
            <person name="Kim J.M."/>
            <person name="Choi D.G."/>
            <person name="Jeon C.O."/>
        </authorList>
    </citation>
    <scope>NUCLEOTIDE SEQUENCE [LARGE SCALE GENOMIC DNA]</scope>
    <source>
        <strain evidence="2 3">G1-22</strain>
    </source>
</reference>
<dbReference type="PANTHER" id="PTHR40469:SF2">
    <property type="entry name" value="GALACTOSE-BINDING DOMAIN-LIKE SUPERFAMILY PROTEIN"/>
    <property type="match status" value="1"/>
</dbReference>
<dbReference type="SUPFAM" id="SSF52317">
    <property type="entry name" value="Class I glutamine amidotransferase-like"/>
    <property type="match status" value="1"/>
</dbReference>
<dbReference type="EMBL" id="JAQOMS010000002">
    <property type="protein sequence ID" value="MDC2890782.1"/>
    <property type="molecule type" value="Genomic_DNA"/>
</dbReference>
<proteinExistence type="predicted"/>
<protein>
    <submittedName>
        <fullName evidence="2">ThuA domain-containing protein</fullName>
    </submittedName>
</protein>
<keyword evidence="3" id="KW-1185">Reference proteome</keyword>
<comment type="caution">
    <text evidence="2">The sequence shown here is derived from an EMBL/GenBank/DDBJ whole genome shotgun (WGS) entry which is preliminary data.</text>
</comment>
<name>A0ABT5FHV5_9GAMM</name>
<dbReference type="Gene3D" id="3.40.50.880">
    <property type="match status" value="1"/>
</dbReference>
<sequence length="183" mass="20517">MSKEQEQSFERWLTNGGAWIGLHGSGDHSQKDWQWYQSTLIGPKFIGHPNNPHLQEAKVVNLAAEHPVMKGIPASWMAFDEWYSFDGVPQSYGLTPLAGVDESTYVAVLNIDEFPAKGDLRMGSKPEQHPIIWSKCIGKGRAVYSALGHHDRVYDDKIYSQLLDNAFTWVTQINGVNSLGCEK</sequence>
<dbReference type="InterPro" id="IPR029062">
    <property type="entry name" value="Class_I_gatase-like"/>
</dbReference>
<evidence type="ECO:0000313" key="3">
    <source>
        <dbReference type="Proteomes" id="UP001528411"/>
    </source>
</evidence>
<gene>
    <name evidence="2" type="ORF">PN838_21100</name>
</gene>
<evidence type="ECO:0000313" key="2">
    <source>
        <dbReference type="EMBL" id="MDC2890782.1"/>
    </source>
</evidence>
<dbReference type="Proteomes" id="UP001528411">
    <property type="component" value="Unassembled WGS sequence"/>
</dbReference>